<dbReference type="AlphaFoldDB" id="A0AA43U016"/>
<evidence type="ECO:0000313" key="7">
    <source>
        <dbReference type="EMBL" id="MDI1490862.1"/>
    </source>
</evidence>
<protein>
    <recommendedName>
        <fullName evidence="6">FAD-binding domain-containing protein</fullName>
    </recommendedName>
</protein>
<keyword evidence="3" id="KW-0274">FAD</keyword>
<dbReference type="Pfam" id="PF01494">
    <property type="entry name" value="FAD_binding_3"/>
    <property type="match status" value="1"/>
</dbReference>
<evidence type="ECO:0000256" key="3">
    <source>
        <dbReference type="ARBA" id="ARBA00022827"/>
    </source>
</evidence>
<evidence type="ECO:0000256" key="1">
    <source>
        <dbReference type="ARBA" id="ARBA00007992"/>
    </source>
</evidence>
<sequence>MALSNVVIIGAGICGLSTAISLHKLGVPFTIYEIRSEPSTIGGAVNLTPSALRYLDALDVLPELEQKGYPVRSIELFSIYTQKKFAELSFDNMPRYGFRAMRVLRKDLLNSLLNRLEKLGSHVRYGMRMSSINEDIQGGDTAKIRFEDGSVDRAGLIIGCDGIHSIVRTAYVQPSRKPIYTGLAAAYGLLPTSDIKSPIHFQDTSVNTSQSGSLIASYCTADKASMYFTALMQIESPTDTSRQGWRVRGADQESLRSDILARFKDGGIPCLKEMAEKVGELCLYPVNKLEPNGVWGKGRVVLLGDAAHAMPPQGESTGFAIEDAILFAHVLSKRAHLPVSDGAVTSDSLPIPDLITHYIELRRPKMEAAFKEADFRWETGKDGGWLAFKMKELLTPWFLWWYRGKWEKEFGEEGDVRNTEV</sequence>
<dbReference type="Proteomes" id="UP001161017">
    <property type="component" value="Unassembled WGS sequence"/>
</dbReference>
<dbReference type="PANTHER" id="PTHR13789:SF309">
    <property type="entry name" value="PUTATIVE (AFU_ORTHOLOGUE AFUA_6G14510)-RELATED"/>
    <property type="match status" value="1"/>
</dbReference>
<dbReference type="PRINTS" id="PR00420">
    <property type="entry name" value="RNGMNOXGNASE"/>
</dbReference>
<keyword evidence="4" id="KW-0560">Oxidoreductase</keyword>
<dbReference type="Gene3D" id="3.50.50.60">
    <property type="entry name" value="FAD/NAD(P)-binding domain"/>
    <property type="match status" value="1"/>
</dbReference>
<evidence type="ECO:0000256" key="2">
    <source>
        <dbReference type="ARBA" id="ARBA00022630"/>
    </source>
</evidence>
<keyword evidence="8" id="KW-1185">Reference proteome</keyword>
<evidence type="ECO:0000256" key="5">
    <source>
        <dbReference type="ARBA" id="ARBA00023033"/>
    </source>
</evidence>
<reference evidence="7" key="1">
    <citation type="journal article" date="2023" name="Genome Biol. Evol.">
        <title>First Whole Genome Sequence and Flow Cytometry Genome Size Data for the Lichen-Forming Fungus Ramalina farinacea (Ascomycota).</title>
        <authorList>
            <person name="Llewellyn T."/>
            <person name="Mian S."/>
            <person name="Hill R."/>
            <person name="Leitch I.J."/>
            <person name="Gaya E."/>
        </authorList>
    </citation>
    <scope>NUCLEOTIDE SEQUENCE</scope>
    <source>
        <strain evidence="7">LIQ254RAFAR</strain>
    </source>
</reference>
<organism evidence="7 8">
    <name type="scientific">Ramalina farinacea</name>
    <dbReference type="NCBI Taxonomy" id="258253"/>
    <lineage>
        <taxon>Eukaryota</taxon>
        <taxon>Fungi</taxon>
        <taxon>Dikarya</taxon>
        <taxon>Ascomycota</taxon>
        <taxon>Pezizomycotina</taxon>
        <taxon>Lecanoromycetes</taxon>
        <taxon>OSLEUM clade</taxon>
        <taxon>Lecanoromycetidae</taxon>
        <taxon>Lecanorales</taxon>
        <taxon>Lecanorineae</taxon>
        <taxon>Ramalinaceae</taxon>
        <taxon>Ramalina</taxon>
    </lineage>
</organism>
<keyword evidence="2" id="KW-0285">Flavoprotein</keyword>
<evidence type="ECO:0000259" key="6">
    <source>
        <dbReference type="Pfam" id="PF01494"/>
    </source>
</evidence>
<accession>A0AA43U016</accession>
<comment type="caution">
    <text evidence="7">The sequence shown here is derived from an EMBL/GenBank/DDBJ whole genome shotgun (WGS) entry which is preliminary data.</text>
</comment>
<evidence type="ECO:0000313" key="8">
    <source>
        <dbReference type="Proteomes" id="UP001161017"/>
    </source>
</evidence>
<dbReference type="InterPro" id="IPR050493">
    <property type="entry name" value="FAD-dep_Monooxygenase_BioMet"/>
</dbReference>
<dbReference type="GO" id="GO:0004497">
    <property type="term" value="F:monooxygenase activity"/>
    <property type="evidence" value="ECO:0007669"/>
    <property type="project" value="UniProtKB-KW"/>
</dbReference>
<dbReference type="InterPro" id="IPR036188">
    <property type="entry name" value="FAD/NAD-bd_sf"/>
</dbReference>
<dbReference type="SUPFAM" id="SSF51905">
    <property type="entry name" value="FAD/NAD(P)-binding domain"/>
    <property type="match status" value="1"/>
</dbReference>
<name>A0AA43U016_9LECA</name>
<dbReference type="GO" id="GO:0071949">
    <property type="term" value="F:FAD binding"/>
    <property type="evidence" value="ECO:0007669"/>
    <property type="project" value="InterPro"/>
</dbReference>
<feature type="domain" description="FAD-binding" evidence="6">
    <location>
        <begin position="5"/>
        <end position="328"/>
    </location>
</feature>
<evidence type="ECO:0000256" key="4">
    <source>
        <dbReference type="ARBA" id="ARBA00023002"/>
    </source>
</evidence>
<dbReference type="InterPro" id="IPR002938">
    <property type="entry name" value="FAD-bd"/>
</dbReference>
<keyword evidence="5" id="KW-0503">Monooxygenase</keyword>
<dbReference type="PANTHER" id="PTHR13789">
    <property type="entry name" value="MONOOXYGENASE"/>
    <property type="match status" value="1"/>
</dbReference>
<comment type="similarity">
    <text evidence="1">Belongs to the paxM FAD-dependent monooxygenase family.</text>
</comment>
<dbReference type="EMBL" id="JAPUFD010000013">
    <property type="protein sequence ID" value="MDI1490862.1"/>
    <property type="molecule type" value="Genomic_DNA"/>
</dbReference>
<proteinExistence type="inferred from homology"/>
<gene>
    <name evidence="7" type="ORF">OHK93_002067</name>
</gene>